<dbReference type="AlphaFoldDB" id="A0A1Q3ACN6"/>
<proteinExistence type="predicted"/>
<keyword evidence="2" id="KW-0812">Transmembrane</keyword>
<sequence>MPVKRSDLCVGYRHQLPPKSPYASSSGVSGVVNQSTPMVAMFLKNKFLAWFALIQSFYAYLNFVADETSSNSSNPTDQSPGIRVLMSLVGLFVCYMGLVFPQPAPASLGQASNASSSASASETTAAATSS</sequence>
<feature type="transmembrane region" description="Helical" evidence="2">
    <location>
        <begin position="47"/>
        <end position="65"/>
    </location>
</feature>
<accession>A0A1Q3ACN6</accession>
<evidence type="ECO:0000256" key="2">
    <source>
        <dbReference type="SAM" id="Phobius"/>
    </source>
</evidence>
<evidence type="ECO:0000256" key="1">
    <source>
        <dbReference type="SAM" id="MobiDB-lite"/>
    </source>
</evidence>
<feature type="transmembrane region" description="Helical" evidence="2">
    <location>
        <begin position="80"/>
        <end position="100"/>
    </location>
</feature>
<feature type="region of interest" description="Disordered" evidence="1">
    <location>
        <begin position="107"/>
        <end position="130"/>
    </location>
</feature>
<dbReference type="PANTHER" id="PTHR28038">
    <property type="entry name" value="ADL329WP"/>
    <property type="match status" value="1"/>
</dbReference>
<keyword evidence="2" id="KW-0472">Membrane</keyword>
<protein>
    <submittedName>
        <fullName evidence="3">Uncharacterized protein</fullName>
    </submittedName>
</protein>
<organism evidence="3 4">
    <name type="scientific">Zygosaccharomyces rouxii</name>
    <dbReference type="NCBI Taxonomy" id="4956"/>
    <lineage>
        <taxon>Eukaryota</taxon>
        <taxon>Fungi</taxon>
        <taxon>Dikarya</taxon>
        <taxon>Ascomycota</taxon>
        <taxon>Saccharomycotina</taxon>
        <taxon>Saccharomycetes</taxon>
        <taxon>Saccharomycetales</taxon>
        <taxon>Saccharomycetaceae</taxon>
        <taxon>Zygosaccharomyces</taxon>
    </lineage>
</organism>
<keyword evidence="2" id="KW-1133">Transmembrane helix</keyword>
<dbReference type="PANTHER" id="PTHR28038:SF1">
    <property type="entry name" value="ADL329WP"/>
    <property type="match status" value="1"/>
</dbReference>
<gene>
    <name evidence="3" type="ORF">ZYGR_0AI06850</name>
</gene>
<evidence type="ECO:0000313" key="4">
    <source>
        <dbReference type="Proteomes" id="UP000187013"/>
    </source>
</evidence>
<feature type="compositionally biased region" description="Low complexity" evidence="1">
    <location>
        <begin position="111"/>
        <end position="130"/>
    </location>
</feature>
<dbReference type="Proteomes" id="UP000187013">
    <property type="component" value="Unassembled WGS sequence"/>
</dbReference>
<comment type="caution">
    <text evidence="3">The sequence shown here is derived from an EMBL/GenBank/DDBJ whole genome shotgun (WGS) entry which is preliminary data.</text>
</comment>
<evidence type="ECO:0000313" key="3">
    <source>
        <dbReference type="EMBL" id="GAV53401.1"/>
    </source>
</evidence>
<dbReference type="EMBL" id="BDGX01000035">
    <property type="protein sequence ID" value="GAV53401.1"/>
    <property type="molecule type" value="Genomic_DNA"/>
</dbReference>
<reference evidence="3 4" key="1">
    <citation type="submission" date="2016-08" db="EMBL/GenBank/DDBJ databases">
        <title>Draft genome sequence of allopolyploid Zygosaccharomyces rouxii.</title>
        <authorList>
            <person name="Watanabe J."/>
            <person name="Uehara K."/>
            <person name="Mogi Y."/>
            <person name="Tsukioka Y."/>
        </authorList>
    </citation>
    <scope>NUCLEOTIDE SEQUENCE [LARGE SCALE GENOMIC DNA]</scope>
    <source>
        <strain evidence="3 4">NBRC 110957</strain>
    </source>
</reference>
<dbReference type="OrthoDB" id="284718at2759"/>
<name>A0A1Q3ACN6_ZYGRO</name>